<dbReference type="HOGENOM" id="CLU_3064727_0_0_10"/>
<keyword evidence="2" id="KW-1185">Reference proteome</keyword>
<evidence type="ECO:0000313" key="2">
    <source>
        <dbReference type="Proteomes" id="UP000003112"/>
    </source>
</evidence>
<evidence type="ECO:0000313" key="1">
    <source>
        <dbReference type="EMBL" id="EFU29222.1"/>
    </source>
</evidence>
<gene>
    <name evidence="1" type="ORF">HMPREF6485_2853</name>
</gene>
<accession>E6KB66</accession>
<dbReference type="EMBL" id="AEPD01000052">
    <property type="protein sequence ID" value="EFU29222.1"/>
    <property type="molecule type" value="Genomic_DNA"/>
</dbReference>
<protein>
    <submittedName>
        <fullName evidence="1">Uncharacterized protein</fullName>
    </submittedName>
</protein>
<reference evidence="1 2" key="1">
    <citation type="submission" date="2010-10" db="EMBL/GenBank/DDBJ databases">
        <authorList>
            <person name="Muzny D."/>
            <person name="Qin X."/>
            <person name="Deng J."/>
            <person name="Jiang H."/>
            <person name="Liu Y."/>
            <person name="Qu J."/>
            <person name="Song X.-Z."/>
            <person name="Zhang L."/>
            <person name="Thornton R."/>
            <person name="Coyle M."/>
            <person name="Francisco L."/>
            <person name="Jackson L."/>
            <person name="Javaid M."/>
            <person name="Korchina V."/>
            <person name="Kovar C."/>
            <person name="Mata R."/>
            <person name="Mathew T."/>
            <person name="Ngo R."/>
            <person name="Nguyen L."/>
            <person name="Nguyen N."/>
            <person name="Okwuonu G."/>
            <person name="Ongeri F."/>
            <person name="Pham C."/>
            <person name="Simmons D."/>
            <person name="Wilczek-Boney K."/>
            <person name="Hale W."/>
            <person name="Jakkamsetti A."/>
            <person name="Pham P."/>
            <person name="Ruth R."/>
            <person name="San Lucas F."/>
            <person name="Warren J."/>
            <person name="Zhang J."/>
            <person name="Zhao Z."/>
            <person name="Zhou C."/>
            <person name="Zhu D."/>
            <person name="Lee S."/>
            <person name="Bess C."/>
            <person name="Blankenburg K."/>
            <person name="Forbes L."/>
            <person name="Fu Q."/>
            <person name="Gubbala S."/>
            <person name="Hirani K."/>
            <person name="Jayaseelan J.C."/>
            <person name="Lara F."/>
            <person name="Munidasa M."/>
            <person name="Palculict T."/>
            <person name="Patil S."/>
            <person name="Pu L.-L."/>
            <person name="Saada N."/>
            <person name="Tang L."/>
            <person name="Weissenberger G."/>
            <person name="Zhu Y."/>
            <person name="Hemphill L."/>
            <person name="Shang Y."/>
            <person name="Youmans B."/>
            <person name="Ayvaz T."/>
            <person name="Ross M."/>
            <person name="Santibanez J."/>
            <person name="Aqrawi P."/>
            <person name="Gross S."/>
            <person name="Joshi V."/>
            <person name="Fowler G."/>
            <person name="Nazareth L."/>
            <person name="Reid J."/>
            <person name="Worley K."/>
            <person name="Petrosino J."/>
            <person name="Highlander S."/>
            <person name="Gibbs R."/>
        </authorList>
    </citation>
    <scope>NUCLEOTIDE SEQUENCE [LARGE SCALE GENOMIC DNA]</scope>
    <source>
        <strain evidence="1 2">ATCC 33574</strain>
    </source>
</reference>
<name>E6KB66_9BACT</name>
<proteinExistence type="predicted"/>
<sequence>MPRTIRQIVIECNGRFSERKIARFLLWFRQCLTPDTGHSTAQAVFANNVKIEK</sequence>
<organism evidence="1 2">
    <name type="scientific">Segatella buccae ATCC 33574</name>
    <dbReference type="NCBI Taxonomy" id="873513"/>
    <lineage>
        <taxon>Bacteria</taxon>
        <taxon>Pseudomonadati</taxon>
        <taxon>Bacteroidota</taxon>
        <taxon>Bacteroidia</taxon>
        <taxon>Bacteroidales</taxon>
        <taxon>Prevotellaceae</taxon>
        <taxon>Segatella</taxon>
    </lineage>
</organism>
<dbReference type="STRING" id="873513.HMPREF6485_2853"/>
<dbReference type="AlphaFoldDB" id="E6KB66"/>
<comment type="caution">
    <text evidence="1">The sequence shown here is derived from an EMBL/GenBank/DDBJ whole genome shotgun (WGS) entry which is preliminary data.</text>
</comment>
<dbReference type="Proteomes" id="UP000003112">
    <property type="component" value="Unassembled WGS sequence"/>
</dbReference>